<evidence type="ECO:0000256" key="1">
    <source>
        <dbReference type="SAM" id="MobiDB-lite"/>
    </source>
</evidence>
<organism evidence="2 3">
    <name type="scientific">Hortaea werneckii</name>
    <name type="common">Black yeast</name>
    <name type="synonym">Cladosporium werneckii</name>
    <dbReference type="NCBI Taxonomy" id="91943"/>
    <lineage>
        <taxon>Eukaryota</taxon>
        <taxon>Fungi</taxon>
        <taxon>Dikarya</taxon>
        <taxon>Ascomycota</taxon>
        <taxon>Pezizomycotina</taxon>
        <taxon>Dothideomycetes</taxon>
        <taxon>Dothideomycetidae</taxon>
        <taxon>Mycosphaerellales</taxon>
        <taxon>Teratosphaeriaceae</taxon>
        <taxon>Hortaea</taxon>
    </lineage>
</organism>
<feature type="compositionally biased region" description="Acidic residues" evidence="1">
    <location>
        <begin position="177"/>
        <end position="192"/>
    </location>
</feature>
<reference evidence="2 3" key="1">
    <citation type="journal article" date="2018" name="BMC Genomics">
        <title>Genomic evidence for intraspecific hybridization in a clonal and extremely halotolerant yeast.</title>
        <authorList>
            <person name="Gostincar C."/>
            <person name="Stajich J.E."/>
            <person name="Zupancic J."/>
            <person name="Zalar P."/>
            <person name="Gunde-Cimerman N."/>
        </authorList>
    </citation>
    <scope>NUCLEOTIDE SEQUENCE [LARGE SCALE GENOMIC DNA]</scope>
    <source>
        <strain evidence="2 3">EXF-2788</strain>
    </source>
</reference>
<gene>
    <name evidence="2" type="ORF">D0861_05669</name>
</gene>
<sequence length="204" mass="21960">MAPPISLKSHTWTIRFKHQRTTILLHVDPQQQLDSVRSEILKALEQVCPDGTLDGHRLPDSEADILLAVPTDINDLSLGWDAVDRDEAVENAIEEEKGSTKGKGKAGATGKGKGSAGRSSDCPQTVGFRDGGIVAFKFKTQREAERDGNMVTDEALASGGEKERWDVVVPTLDETYADGEEAEGDEGAEGAEENIPVPTPSYTT</sequence>
<dbReference type="AlphaFoldDB" id="A0A3M7FEZ8"/>
<protein>
    <submittedName>
        <fullName evidence="2">Uncharacterized protein</fullName>
    </submittedName>
</protein>
<dbReference type="Proteomes" id="UP000268823">
    <property type="component" value="Unassembled WGS sequence"/>
</dbReference>
<evidence type="ECO:0000313" key="2">
    <source>
        <dbReference type="EMBL" id="RMY86884.1"/>
    </source>
</evidence>
<dbReference type="OrthoDB" id="5376498at2759"/>
<accession>A0A3M7FEZ8</accession>
<name>A0A3M7FEZ8_HORWE</name>
<feature type="compositionally biased region" description="Gly residues" evidence="1">
    <location>
        <begin position="105"/>
        <end position="115"/>
    </location>
</feature>
<feature type="region of interest" description="Disordered" evidence="1">
    <location>
        <begin position="93"/>
        <end position="124"/>
    </location>
</feature>
<feature type="region of interest" description="Disordered" evidence="1">
    <location>
        <begin position="144"/>
        <end position="165"/>
    </location>
</feature>
<dbReference type="EMBL" id="QWIR01000103">
    <property type="protein sequence ID" value="RMY86884.1"/>
    <property type="molecule type" value="Genomic_DNA"/>
</dbReference>
<proteinExistence type="predicted"/>
<dbReference type="VEuPathDB" id="FungiDB:BTJ68_02615"/>
<comment type="caution">
    <text evidence="2">The sequence shown here is derived from an EMBL/GenBank/DDBJ whole genome shotgun (WGS) entry which is preliminary data.</text>
</comment>
<feature type="region of interest" description="Disordered" evidence="1">
    <location>
        <begin position="177"/>
        <end position="204"/>
    </location>
</feature>
<evidence type="ECO:0000313" key="3">
    <source>
        <dbReference type="Proteomes" id="UP000268823"/>
    </source>
</evidence>